<name>A0ABX3EEW9_9BACL</name>
<organism evidence="1 2">
    <name type="scientific">Paenibacillus helianthi</name>
    <dbReference type="NCBI Taxonomy" id="1349432"/>
    <lineage>
        <taxon>Bacteria</taxon>
        <taxon>Bacillati</taxon>
        <taxon>Bacillota</taxon>
        <taxon>Bacilli</taxon>
        <taxon>Bacillales</taxon>
        <taxon>Paenibacillaceae</taxon>
        <taxon>Paenibacillus</taxon>
    </lineage>
</organism>
<dbReference type="InterPro" id="IPR036412">
    <property type="entry name" value="HAD-like_sf"/>
</dbReference>
<dbReference type="Gene3D" id="1.10.150.240">
    <property type="entry name" value="Putative phosphatase, domain 2"/>
    <property type="match status" value="1"/>
</dbReference>
<dbReference type="InterPro" id="IPR023198">
    <property type="entry name" value="PGP-like_dom2"/>
</dbReference>
<dbReference type="PANTHER" id="PTHR43434">
    <property type="entry name" value="PHOSPHOGLYCOLATE PHOSPHATASE"/>
    <property type="match status" value="1"/>
</dbReference>
<dbReference type="SFLD" id="SFLDG01129">
    <property type="entry name" value="C1.5:_HAD__Beta-PGM__Phosphata"/>
    <property type="match status" value="1"/>
</dbReference>
<dbReference type="Gene3D" id="3.40.50.1000">
    <property type="entry name" value="HAD superfamily/HAD-like"/>
    <property type="match status" value="1"/>
</dbReference>
<dbReference type="RefSeq" id="WP_074102119.1">
    <property type="nucleotide sequence ID" value="NZ_LVWI01000093.1"/>
</dbReference>
<evidence type="ECO:0000313" key="2">
    <source>
        <dbReference type="Proteomes" id="UP000186058"/>
    </source>
</evidence>
<dbReference type="PANTHER" id="PTHR43434:SF22">
    <property type="entry name" value="PHOSPHOGLYCOLATE PHOSPHATASE"/>
    <property type="match status" value="1"/>
</dbReference>
<dbReference type="EMBL" id="LVWI01000093">
    <property type="protein sequence ID" value="OKP79088.1"/>
    <property type="molecule type" value="Genomic_DNA"/>
</dbReference>
<evidence type="ECO:0000313" key="1">
    <source>
        <dbReference type="EMBL" id="OKP79088.1"/>
    </source>
</evidence>
<dbReference type="InterPro" id="IPR050155">
    <property type="entry name" value="HAD-like_hydrolase_sf"/>
</dbReference>
<comment type="caution">
    <text evidence="1">The sequence shown here is derived from an EMBL/GenBank/DDBJ whole genome shotgun (WGS) entry which is preliminary data.</text>
</comment>
<dbReference type="InterPro" id="IPR023214">
    <property type="entry name" value="HAD_sf"/>
</dbReference>
<dbReference type="InterPro" id="IPR006439">
    <property type="entry name" value="HAD-SF_hydro_IA"/>
</dbReference>
<dbReference type="Proteomes" id="UP000186058">
    <property type="component" value="Unassembled WGS sequence"/>
</dbReference>
<dbReference type="NCBIfam" id="TIGR01549">
    <property type="entry name" value="HAD-SF-IA-v1"/>
    <property type="match status" value="1"/>
</dbReference>
<dbReference type="Pfam" id="PF00702">
    <property type="entry name" value="Hydrolase"/>
    <property type="match status" value="1"/>
</dbReference>
<dbReference type="SFLD" id="SFLDS00003">
    <property type="entry name" value="Haloacid_Dehalogenase"/>
    <property type="match status" value="1"/>
</dbReference>
<keyword evidence="2" id="KW-1185">Reference proteome</keyword>
<protein>
    <submittedName>
        <fullName evidence="1">Haloacid dehalogenase</fullName>
    </submittedName>
</protein>
<dbReference type="NCBIfam" id="TIGR01509">
    <property type="entry name" value="HAD-SF-IA-v3"/>
    <property type="match status" value="1"/>
</dbReference>
<gene>
    <name evidence="1" type="ORF">A3844_28745</name>
</gene>
<reference evidence="1 2" key="1">
    <citation type="submission" date="2016-03" db="EMBL/GenBank/DDBJ databases">
        <authorList>
            <person name="Sant'Anna F.H."/>
            <person name="Ambrosini A."/>
            <person name="Souza R."/>
            <person name="Bach E."/>
            <person name="Fernandes G."/>
            <person name="Balsanelli E."/>
            <person name="Baura V.A."/>
            <person name="Souza E.M."/>
            <person name="Passaglia L."/>
        </authorList>
    </citation>
    <scope>NUCLEOTIDE SEQUENCE [LARGE SCALE GENOMIC DNA]</scope>
    <source>
        <strain evidence="1 2">P26E</strain>
    </source>
</reference>
<accession>A0ABX3EEW9</accession>
<sequence length="256" mass="27024">MAVLHVNELAVPCKGILFDKDGTLLDLLATWGTWANLMLEGLENQLALIGKENRLGSGIAKVLGTVHDAAGKVIGYDPAGPLSMATAEETGGILAWQLYSAGVPWNEALARITAIGKEAMNELRRRKSAQPLPDLLPFLQQCAAASLKLGVVTSDGSSTTGEQLEWMGITGYFDTVVTRDRVTHGKPAPEMAETACRELGLRPAETVIIGDSNADMQLGKGAGLRLSVGISPAGSTAHLLDADTVISGFHQLRLTI</sequence>
<proteinExistence type="predicted"/>
<dbReference type="SUPFAM" id="SSF56784">
    <property type="entry name" value="HAD-like"/>
    <property type="match status" value="1"/>
</dbReference>